<dbReference type="SMART" id="SM00342">
    <property type="entry name" value="HTH_ARAC"/>
    <property type="match status" value="1"/>
</dbReference>
<name>A0A5C4TAF2_9BACL</name>
<keyword evidence="6" id="KW-1185">Reference proteome</keyword>
<dbReference type="Gene3D" id="1.10.10.60">
    <property type="entry name" value="Homeodomain-like"/>
    <property type="match status" value="2"/>
</dbReference>
<organism evidence="5 6">
    <name type="scientific">Paenibacillus hemerocallicola</name>
    <dbReference type="NCBI Taxonomy" id="1172614"/>
    <lineage>
        <taxon>Bacteria</taxon>
        <taxon>Bacillati</taxon>
        <taxon>Bacillota</taxon>
        <taxon>Bacilli</taxon>
        <taxon>Bacillales</taxon>
        <taxon>Paenibacillaceae</taxon>
        <taxon>Paenibacillus</taxon>
    </lineage>
</organism>
<evidence type="ECO:0000313" key="5">
    <source>
        <dbReference type="EMBL" id="TNJ65399.1"/>
    </source>
</evidence>
<dbReference type="Proteomes" id="UP000307943">
    <property type="component" value="Unassembled WGS sequence"/>
</dbReference>
<dbReference type="InterPro" id="IPR018060">
    <property type="entry name" value="HTH_AraC"/>
</dbReference>
<dbReference type="AlphaFoldDB" id="A0A5C4TAF2"/>
<keyword evidence="1" id="KW-0805">Transcription regulation</keyword>
<evidence type="ECO:0000259" key="4">
    <source>
        <dbReference type="PROSITE" id="PS01124"/>
    </source>
</evidence>
<protein>
    <submittedName>
        <fullName evidence="5">Helix-turn-helix transcriptional regulator</fullName>
    </submittedName>
</protein>
<evidence type="ECO:0000256" key="2">
    <source>
        <dbReference type="ARBA" id="ARBA00023125"/>
    </source>
</evidence>
<dbReference type="OrthoDB" id="2636626at2"/>
<feature type="domain" description="HTH araC/xylS-type" evidence="4">
    <location>
        <begin position="171"/>
        <end position="269"/>
    </location>
</feature>
<dbReference type="RefSeq" id="WP_139603092.1">
    <property type="nucleotide sequence ID" value="NZ_VDCQ01000019.1"/>
</dbReference>
<dbReference type="PROSITE" id="PS01124">
    <property type="entry name" value="HTH_ARAC_FAMILY_2"/>
    <property type="match status" value="1"/>
</dbReference>
<evidence type="ECO:0000256" key="1">
    <source>
        <dbReference type="ARBA" id="ARBA00023015"/>
    </source>
</evidence>
<proteinExistence type="predicted"/>
<accession>A0A5C4TAF2</accession>
<comment type="caution">
    <text evidence="5">The sequence shown here is derived from an EMBL/GenBank/DDBJ whole genome shotgun (WGS) entry which is preliminary data.</text>
</comment>
<dbReference type="PANTHER" id="PTHR43280">
    <property type="entry name" value="ARAC-FAMILY TRANSCRIPTIONAL REGULATOR"/>
    <property type="match status" value="1"/>
</dbReference>
<reference evidence="5 6" key="1">
    <citation type="submission" date="2019-05" db="EMBL/GenBank/DDBJ databases">
        <title>We sequenced the genome of Paenibacillus hemerocallicola KCTC 33185 for further insight into its adaptation and study the phylogeny of Paenibacillus.</title>
        <authorList>
            <person name="Narsing Rao M.P."/>
        </authorList>
    </citation>
    <scope>NUCLEOTIDE SEQUENCE [LARGE SCALE GENOMIC DNA]</scope>
    <source>
        <strain evidence="5 6">KCTC 33185</strain>
    </source>
</reference>
<dbReference type="EMBL" id="VDCQ01000019">
    <property type="protein sequence ID" value="TNJ65399.1"/>
    <property type="molecule type" value="Genomic_DNA"/>
</dbReference>
<dbReference type="GO" id="GO:0003700">
    <property type="term" value="F:DNA-binding transcription factor activity"/>
    <property type="evidence" value="ECO:0007669"/>
    <property type="project" value="InterPro"/>
</dbReference>
<evidence type="ECO:0000256" key="3">
    <source>
        <dbReference type="ARBA" id="ARBA00023163"/>
    </source>
</evidence>
<keyword evidence="2" id="KW-0238">DNA-binding</keyword>
<dbReference type="SUPFAM" id="SSF46689">
    <property type="entry name" value="Homeodomain-like"/>
    <property type="match status" value="2"/>
</dbReference>
<sequence>MNVRNMCDNLPQVIHSSYWERKEKFLLNEDTYKEWIVFAVENGSFYYELNENKGTAAFGDLVFCPPGLPFRRVIVTPLSFYVLRLRWTYRSEPGQDPDFTPPVGKISIANTSRLAVNYANMRKAEILDFERQNKLRNHYVQDLWLLYCEECGSEPWSSGVTEASRLDPLMEEACSMIQQHAFRKIDLKDIAAELGISPVRLTQKYKSHFGVTPIHYLTSIRLEKAKTLLLQTDLTLEQISECIGYENGYYLNRLFMKHLHVTPAKFRKIHQV</sequence>
<dbReference type="InterPro" id="IPR009057">
    <property type="entry name" value="Homeodomain-like_sf"/>
</dbReference>
<gene>
    <name evidence="5" type="ORF">FE784_15375</name>
</gene>
<evidence type="ECO:0000313" key="6">
    <source>
        <dbReference type="Proteomes" id="UP000307943"/>
    </source>
</evidence>
<keyword evidence="3" id="KW-0804">Transcription</keyword>
<dbReference type="PANTHER" id="PTHR43280:SF2">
    <property type="entry name" value="HTH-TYPE TRANSCRIPTIONAL REGULATOR EXSA"/>
    <property type="match status" value="1"/>
</dbReference>
<dbReference type="GO" id="GO:0043565">
    <property type="term" value="F:sequence-specific DNA binding"/>
    <property type="evidence" value="ECO:0007669"/>
    <property type="project" value="InterPro"/>
</dbReference>
<dbReference type="Pfam" id="PF12833">
    <property type="entry name" value="HTH_18"/>
    <property type="match status" value="1"/>
</dbReference>